<dbReference type="InterPro" id="IPR053202">
    <property type="entry name" value="EGF_Rcpt_Signaling_Reg"/>
</dbReference>
<dbReference type="GO" id="GO:0005886">
    <property type="term" value="C:plasma membrane"/>
    <property type="evidence" value="ECO:0007669"/>
    <property type="project" value="TreeGrafter"/>
</dbReference>
<proteinExistence type="predicted"/>
<dbReference type="PROSITE" id="PS51257">
    <property type="entry name" value="PROKAR_LIPOPROTEIN"/>
    <property type="match status" value="1"/>
</dbReference>
<feature type="domain" description="Methyltransferase FkbM" evidence="1">
    <location>
        <begin position="117"/>
        <end position="266"/>
    </location>
</feature>
<dbReference type="Gene3D" id="3.40.50.150">
    <property type="entry name" value="Vaccinia Virus protein VP39"/>
    <property type="match status" value="1"/>
</dbReference>
<organism evidence="2 3">
    <name type="scientific">Seminavis robusta</name>
    <dbReference type="NCBI Taxonomy" id="568900"/>
    <lineage>
        <taxon>Eukaryota</taxon>
        <taxon>Sar</taxon>
        <taxon>Stramenopiles</taxon>
        <taxon>Ochrophyta</taxon>
        <taxon>Bacillariophyta</taxon>
        <taxon>Bacillariophyceae</taxon>
        <taxon>Bacillariophycidae</taxon>
        <taxon>Naviculales</taxon>
        <taxon>Naviculaceae</taxon>
        <taxon>Seminavis</taxon>
    </lineage>
</organism>
<dbReference type="GO" id="GO:0006888">
    <property type="term" value="P:endoplasmic reticulum to Golgi vesicle-mediated transport"/>
    <property type="evidence" value="ECO:0007669"/>
    <property type="project" value="TreeGrafter"/>
</dbReference>
<dbReference type="InterPro" id="IPR006342">
    <property type="entry name" value="FkbM_mtfrase"/>
</dbReference>
<dbReference type="PANTHER" id="PTHR34009">
    <property type="entry name" value="PROTEIN STAR"/>
    <property type="match status" value="1"/>
</dbReference>
<dbReference type="Pfam" id="PF05050">
    <property type="entry name" value="Methyltransf_21"/>
    <property type="match status" value="1"/>
</dbReference>
<dbReference type="GO" id="GO:0031902">
    <property type="term" value="C:late endosome membrane"/>
    <property type="evidence" value="ECO:0007669"/>
    <property type="project" value="TreeGrafter"/>
</dbReference>
<evidence type="ECO:0000313" key="2">
    <source>
        <dbReference type="EMBL" id="CAB9500390.1"/>
    </source>
</evidence>
<keyword evidence="3" id="KW-1185">Reference proteome</keyword>
<dbReference type="AlphaFoldDB" id="A0A9N8DH18"/>
<comment type="caution">
    <text evidence="2">The sequence shown here is derived from an EMBL/GenBank/DDBJ whole genome shotgun (WGS) entry which is preliminary data.</text>
</comment>
<dbReference type="GO" id="GO:0005794">
    <property type="term" value="C:Golgi apparatus"/>
    <property type="evidence" value="ECO:0007669"/>
    <property type="project" value="TreeGrafter"/>
</dbReference>
<accession>A0A9N8DH18</accession>
<dbReference type="GO" id="GO:0016197">
    <property type="term" value="P:endosomal transport"/>
    <property type="evidence" value="ECO:0007669"/>
    <property type="project" value="TreeGrafter"/>
</dbReference>
<evidence type="ECO:0000313" key="3">
    <source>
        <dbReference type="Proteomes" id="UP001153069"/>
    </source>
</evidence>
<dbReference type="GO" id="GO:0032259">
    <property type="term" value="P:methylation"/>
    <property type="evidence" value="ECO:0007669"/>
    <property type="project" value="UniProtKB-KW"/>
</dbReference>
<keyword evidence="2" id="KW-0808">Transferase</keyword>
<sequence>MVAPRRNLSKDGLSSWPSFAAGLAVGCLLMFLCLGQPLPPPESSSSLLNVNNNNLRMLESQQLIIGQEEPDNGWHTINVWYHDRKALGQDLQKPSYGQVHQDEIILDLIGDAGYFIDLAANDALEFSNTLVLERHNGWHGLCIEPNPTYWYGLAHRKCTVVGALMGGEQIDQVNVKFRGVFGGIVGKMDGKLANRKKEPQAPTEQRYTVPISKVLQRYQVPKTIDYLNLDIEGAEFLVMQHFPFDTYKVRVMTVERPNEQLHALLESKGYHHLKDLTWWGETLWAHESSGFTKDHPKIVKIPYEGK</sequence>
<dbReference type="GO" id="GO:0008168">
    <property type="term" value="F:methyltransferase activity"/>
    <property type="evidence" value="ECO:0007669"/>
    <property type="project" value="UniProtKB-KW"/>
</dbReference>
<gene>
    <name evidence="2" type="ORF">SEMRO_82_G044140.1</name>
</gene>
<dbReference type="Proteomes" id="UP001153069">
    <property type="component" value="Unassembled WGS sequence"/>
</dbReference>
<dbReference type="EMBL" id="CAICTM010000081">
    <property type="protein sequence ID" value="CAB9500390.1"/>
    <property type="molecule type" value="Genomic_DNA"/>
</dbReference>
<dbReference type="PANTHER" id="PTHR34009:SF2">
    <property type="entry name" value="PROTEIN STAR"/>
    <property type="match status" value="1"/>
</dbReference>
<evidence type="ECO:0000259" key="1">
    <source>
        <dbReference type="Pfam" id="PF05050"/>
    </source>
</evidence>
<dbReference type="InterPro" id="IPR029063">
    <property type="entry name" value="SAM-dependent_MTases_sf"/>
</dbReference>
<name>A0A9N8DH18_9STRA</name>
<dbReference type="GO" id="GO:0005789">
    <property type="term" value="C:endoplasmic reticulum membrane"/>
    <property type="evidence" value="ECO:0007669"/>
    <property type="project" value="TreeGrafter"/>
</dbReference>
<reference evidence="2" key="1">
    <citation type="submission" date="2020-06" db="EMBL/GenBank/DDBJ databases">
        <authorList>
            <consortium name="Plant Systems Biology data submission"/>
        </authorList>
    </citation>
    <scope>NUCLEOTIDE SEQUENCE</scope>
    <source>
        <strain evidence="2">D6</strain>
    </source>
</reference>
<dbReference type="OrthoDB" id="6352234at2759"/>
<keyword evidence="2" id="KW-0489">Methyltransferase</keyword>
<protein>
    <submittedName>
        <fullName evidence="2">Inherit from NOG: Methyltransferase FkbM</fullName>
    </submittedName>
</protein>